<gene>
    <name evidence="1" type="ORF">QVE165_LOCUS25617</name>
</gene>
<dbReference type="Proteomes" id="UP000663832">
    <property type="component" value="Unassembled WGS sequence"/>
</dbReference>
<organism evidence="1 2">
    <name type="scientific">Adineta steineri</name>
    <dbReference type="NCBI Taxonomy" id="433720"/>
    <lineage>
        <taxon>Eukaryota</taxon>
        <taxon>Metazoa</taxon>
        <taxon>Spiralia</taxon>
        <taxon>Gnathifera</taxon>
        <taxon>Rotifera</taxon>
        <taxon>Eurotatoria</taxon>
        <taxon>Bdelloidea</taxon>
        <taxon>Adinetida</taxon>
        <taxon>Adinetidae</taxon>
        <taxon>Adineta</taxon>
    </lineage>
</organism>
<dbReference type="AlphaFoldDB" id="A0A814W7V8"/>
<keyword evidence="2" id="KW-1185">Reference proteome</keyword>
<name>A0A814W7V8_9BILA</name>
<evidence type="ECO:0000313" key="2">
    <source>
        <dbReference type="Proteomes" id="UP000663832"/>
    </source>
</evidence>
<protein>
    <submittedName>
        <fullName evidence="1">Uncharacterized protein</fullName>
    </submittedName>
</protein>
<sequence length="241" mass="28239">MSNDANADSEEIPNHAIVWLDLNIGRRDDYQQLKAAFSSTADPNHVNPVRLIDKDDEEIGRAIGFEQVNFEGVKFLLAAFTNVERCVEFLQDEKRKIFLITSGQMGRAILPLIKQKCIDVFTDPITNEPCQSIYVFCHSTERNMDWMLEYYEYLAPPFTFDIDLLVRMIRDIANYFVIESKRLLESDPPNYSAAYNRLTWAHTLYDRYRTMEKNPLTKEFTEVNDLSEKVEQQMRRLNNDD</sequence>
<dbReference type="EMBL" id="CAJNOM010000186">
    <property type="protein sequence ID" value="CAF1197590.1"/>
    <property type="molecule type" value="Genomic_DNA"/>
</dbReference>
<evidence type="ECO:0000313" key="1">
    <source>
        <dbReference type="EMBL" id="CAF1197590.1"/>
    </source>
</evidence>
<comment type="caution">
    <text evidence="1">The sequence shown here is derived from an EMBL/GenBank/DDBJ whole genome shotgun (WGS) entry which is preliminary data.</text>
</comment>
<proteinExistence type="predicted"/>
<dbReference type="OrthoDB" id="9985321at2759"/>
<accession>A0A814W7V8</accession>
<reference evidence="1" key="1">
    <citation type="submission" date="2021-02" db="EMBL/GenBank/DDBJ databases">
        <authorList>
            <person name="Nowell W R."/>
        </authorList>
    </citation>
    <scope>NUCLEOTIDE SEQUENCE</scope>
</reference>